<feature type="region of interest" description="Disordered" evidence="1">
    <location>
        <begin position="1"/>
        <end position="26"/>
    </location>
</feature>
<dbReference type="AlphaFoldDB" id="A0A699XFH9"/>
<proteinExistence type="predicted"/>
<dbReference type="EMBL" id="BKCJ011853334">
    <property type="protein sequence ID" value="GFD58459.1"/>
    <property type="molecule type" value="Genomic_DNA"/>
</dbReference>
<accession>A0A699XFH9</accession>
<comment type="caution">
    <text evidence="2">The sequence shown here is derived from an EMBL/GenBank/DDBJ whole genome shotgun (WGS) entry which is preliminary data.</text>
</comment>
<name>A0A699XFH9_TANCI</name>
<gene>
    <name evidence="2" type="ORF">Tci_930428</name>
</gene>
<protein>
    <submittedName>
        <fullName evidence="2">Uncharacterized protein</fullName>
    </submittedName>
</protein>
<feature type="compositionally biased region" description="Basic and acidic residues" evidence="1">
    <location>
        <begin position="7"/>
        <end position="26"/>
    </location>
</feature>
<feature type="non-terminal residue" evidence="2">
    <location>
        <position position="1"/>
    </location>
</feature>
<organism evidence="2">
    <name type="scientific">Tanacetum cinerariifolium</name>
    <name type="common">Dalmatian daisy</name>
    <name type="synonym">Chrysanthemum cinerariifolium</name>
    <dbReference type="NCBI Taxonomy" id="118510"/>
    <lineage>
        <taxon>Eukaryota</taxon>
        <taxon>Viridiplantae</taxon>
        <taxon>Streptophyta</taxon>
        <taxon>Embryophyta</taxon>
        <taxon>Tracheophyta</taxon>
        <taxon>Spermatophyta</taxon>
        <taxon>Magnoliopsida</taxon>
        <taxon>eudicotyledons</taxon>
        <taxon>Gunneridae</taxon>
        <taxon>Pentapetalae</taxon>
        <taxon>asterids</taxon>
        <taxon>campanulids</taxon>
        <taxon>Asterales</taxon>
        <taxon>Asteraceae</taxon>
        <taxon>Asteroideae</taxon>
        <taxon>Anthemideae</taxon>
        <taxon>Anthemidinae</taxon>
        <taxon>Tanacetum</taxon>
    </lineage>
</organism>
<evidence type="ECO:0000256" key="1">
    <source>
        <dbReference type="SAM" id="MobiDB-lite"/>
    </source>
</evidence>
<reference evidence="2" key="1">
    <citation type="journal article" date="2019" name="Sci. Rep.">
        <title>Draft genome of Tanacetum cinerariifolium, the natural source of mosquito coil.</title>
        <authorList>
            <person name="Yamashiro T."/>
            <person name="Shiraishi A."/>
            <person name="Satake H."/>
            <person name="Nakayama K."/>
        </authorList>
    </citation>
    <scope>NUCLEOTIDE SEQUENCE</scope>
</reference>
<sequence length="48" mass="5024">LGADSRGAFDEGKDAGGACGDRRGVHDREAVARAELRRFGPRDTGHSA</sequence>
<evidence type="ECO:0000313" key="2">
    <source>
        <dbReference type="EMBL" id="GFD58459.1"/>
    </source>
</evidence>